<name>A0ABX8RIY8_NOCIO</name>
<dbReference type="PANTHER" id="PTHR43563">
    <property type="entry name" value="AMINE OXIDASE"/>
    <property type="match status" value="1"/>
</dbReference>
<evidence type="ECO:0000313" key="2">
    <source>
        <dbReference type="EMBL" id="QXN89563.1"/>
    </source>
</evidence>
<feature type="domain" description="Amine oxidase" evidence="1">
    <location>
        <begin position="18"/>
        <end position="468"/>
    </location>
</feature>
<proteinExistence type="predicted"/>
<dbReference type="EMBL" id="CP078145">
    <property type="protein sequence ID" value="QXN89563.1"/>
    <property type="molecule type" value="Genomic_DNA"/>
</dbReference>
<dbReference type="PANTHER" id="PTHR43563:SF1">
    <property type="entry name" value="AMINE OXIDASE [FLAVIN-CONTAINING] B"/>
    <property type="match status" value="1"/>
</dbReference>
<organism evidence="2 3">
    <name type="scientific">Nocardia iowensis</name>
    <dbReference type="NCBI Taxonomy" id="204891"/>
    <lineage>
        <taxon>Bacteria</taxon>
        <taxon>Bacillati</taxon>
        <taxon>Actinomycetota</taxon>
        <taxon>Actinomycetes</taxon>
        <taxon>Mycobacteriales</taxon>
        <taxon>Nocardiaceae</taxon>
        <taxon>Nocardia</taxon>
    </lineage>
</organism>
<sequence length="471" mass="50587">MSQPQNRRVDVVVIGAGLSGLAAARRLVDGGQSVAVLEAKPRVGGRTRNGRAGAVILDEGASLVYPVHQNVFRLAAAHGVELFEGSFDGRFLFYADGLAHTFQFGSTRGMKLLGNPALRPLLRVALGLAARWKQLPMRPDDLLDLVRAIRLLDELAATVPPHAPWTAPDAVELDRRTMGSWLAAEVPSAQARRLFESSFAGYFPASVSLLFALHFLNTWGGVGSLLSGQQTKIFRFADGAQALARAIAASLGERVILDSPVQEIAWQGRDVVVRSAAAEFDAKRVIMAITPSGVRNVRFDPKLPIDRTLLQDSWQPVHGRKINVVYPQPFWREAGLSGSALGDLDAIPGVTDVSPPDGSIGILASYVTVNEAEDDADRRREAVLAAYARLFGPPALEPVAYVEKNWADEPYTFGCEGGLTTGALTTARRLPKAPVGRLHWAGVETADTWMGFMSGAIQAGERAADEVLAAS</sequence>
<dbReference type="Proteomes" id="UP000694257">
    <property type="component" value="Chromosome"/>
</dbReference>
<evidence type="ECO:0000259" key="1">
    <source>
        <dbReference type="Pfam" id="PF01593"/>
    </source>
</evidence>
<gene>
    <name evidence="2" type="ORF">KV110_29280</name>
</gene>
<keyword evidence="3" id="KW-1185">Reference proteome</keyword>
<evidence type="ECO:0000313" key="3">
    <source>
        <dbReference type="Proteomes" id="UP000694257"/>
    </source>
</evidence>
<dbReference type="InterPro" id="IPR002937">
    <property type="entry name" value="Amino_oxidase"/>
</dbReference>
<dbReference type="InterPro" id="IPR050703">
    <property type="entry name" value="Flavin_MAO"/>
</dbReference>
<protein>
    <submittedName>
        <fullName evidence="2">FAD-dependent oxidoreductase</fullName>
    </submittedName>
</protein>
<dbReference type="RefSeq" id="WP_218470438.1">
    <property type="nucleotide sequence ID" value="NZ_BAABJN010000006.1"/>
</dbReference>
<accession>A0ABX8RIY8</accession>
<reference evidence="2 3" key="1">
    <citation type="submission" date="2021-07" db="EMBL/GenBank/DDBJ databases">
        <title>Whole Genome Sequence of Nocardia Iowensis.</title>
        <authorList>
            <person name="Lamm A."/>
            <person name="Collins-Fairclough A.M."/>
            <person name="Bunk B."/>
            <person name="Sproer C."/>
        </authorList>
    </citation>
    <scope>NUCLEOTIDE SEQUENCE [LARGE SCALE GENOMIC DNA]</scope>
    <source>
        <strain evidence="2 3">NRRL 5646</strain>
    </source>
</reference>
<dbReference type="Pfam" id="PF01593">
    <property type="entry name" value="Amino_oxidase"/>
    <property type="match status" value="1"/>
</dbReference>